<evidence type="ECO:0000256" key="8">
    <source>
        <dbReference type="ARBA" id="ARBA00023180"/>
    </source>
</evidence>
<dbReference type="SMART" id="SM00499">
    <property type="entry name" value="AAI"/>
    <property type="match status" value="1"/>
</dbReference>
<evidence type="ECO:0000313" key="14">
    <source>
        <dbReference type="EMBL" id="KAL1194849.1"/>
    </source>
</evidence>
<feature type="transmembrane region" description="Helical" evidence="11">
    <location>
        <begin position="188"/>
        <end position="208"/>
    </location>
</feature>
<dbReference type="GO" id="GO:0005886">
    <property type="term" value="C:plasma membrane"/>
    <property type="evidence" value="ECO:0007669"/>
    <property type="project" value="UniProtKB-SubCell"/>
</dbReference>
<dbReference type="Gene3D" id="1.10.110.10">
    <property type="entry name" value="Plant lipid-transfer and hydrophobic proteins"/>
    <property type="match status" value="1"/>
</dbReference>
<name>A0ABD0ZU11_CARAN</name>
<dbReference type="InterPro" id="IPR016140">
    <property type="entry name" value="Bifunc_inhib/LTP/seed_store"/>
</dbReference>
<feature type="signal peptide" evidence="12">
    <location>
        <begin position="1"/>
        <end position="25"/>
    </location>
</feature>
<dbReference type="GO" id="GO:0098552">
    <property type="term" value="C:side of membrane"/>
    <property type="evidence" value="ECO:0007669"/>
    <property type="project" value="UniProtKB-KW"/>
</dbReference>
<keyword evidence="8" id="KW-0325">Glycoprotein</keyword>
<dbReference type="FunFam" id="1.10.110.10:FF:000001">
    <property type="entry name" value="Bifunctional inhibitor/lipid-transfer protein/seed storage 2S albumin superfamily protein"/>
    <property type="match status" value="1"/>
</dbReference>
<comment type="caution">
    <text evidence="14">The sequence shown here is derived from an EMBL/GenBank/DDBJ whole genome shotgun (WGS) entry which is preliminary data.</text>
</comment>
<comment type="subcellular location">
    <subcellularLocation>
        <location evidence="1">Cell membrane</location>
        <topology evidence="1">Lipid-anchor</topology>
        <topology evidence="1">GPI-anchor</topology>
    </subcellularLocation>
</comment>
<evidence type="ECO:0000256" key="1">
    <source>
        <dbReference type="ARBA" id="ARBA00004609"/>
    </source>
</evidence>
<dbReference type="EMBL" id="JBANAX010000743">
    <property type="protein sequence ID" value="KAL1194849.1"/>
    <property type="molecule type" value="Genomic_DNA"/>
</dbReference>
<keyword evidence="3" id="KW-1003">Cell membrane</keyword>
<evidence type="ECO:0000256" key="7">
    <source>
        <dbReference type="ARBA" id="ARBA00023157"/>
    </source>
</evidence>
<dbReference type="AlphaFoldDB" id="A0ABD0ZU11"/>
<feature type="chain" id="PRO_5044885048" evidence="12">
    <location>
        <begin position="26"/>
        <end position="210"/>
    </location>
</feature>
<dbReference type="InterPro" id="IPR036312">
    <property type="entry name" value="Bifun_inhib/LTP/seed_sf"/>
</dbReference>
<dbReference type="SUPFAM" id="SSF47699">
    <property type="entry name" value="Bifunctional inhibitor/lipid-transfer protein/seed storage 2S albumin"/>
    <property type="match status" value="1"/>
</dbReference>
<dbReference type="InterPro" id="IPR000528">
    <property type="entry name" value="Plant_nsLTP"/>
</dbReference>
<dbReference type="Pfam" id="PF14368">
    <property type="entry name" value="LTP_2"/>
    <property type="match status" value="1"/>
</dbReference>
<evidence type="ECO:0000256" key="12">
    <source>
        <dbReference type="SAM" id="SignalP"/>
    </source>
</evidence>
<evidence type="ECO:0000256" key="2">
    <source>
        <dbReference type="ARBA" id="ARBA00009748"/>
    </source>
</evidence>
<feature type="domain" description="Bifunctional inhibitor/plant lipid transfer protein/seed storage helical" evidence="13">
    <location>
        <begin position="50"/>
        <end position="127"/>
    </location>
</feature>
<dbReference type="Proteomes" id="UP001558713">
    <property type="component" value="Unassembled WGS sequence"/>
</dbReference>
<keyword evidence="4" id="KW-0336">GPI-anchor</keyword>
<protein>
    <submittedName>
        <fullName evidence="14">Non-specific lipid transfer protein GPI-anchored 4</fullName>
    </submittedName>
</protein>
<evidence type="ECO:0000313" key="15">
    <source>
        <dbReference type="Proteomes" id="UP001558713"/>
    </source>
</evidence>
<keyword evidence="5 12" id="KW-0732">Signal</keyword>
<evidence type="ECO:0000256" key="5">
    <source>
        <dbReference type="ARBA" id="ARBA00022729"/>
    </source>
</evidence>
<keyword evidence="11" id="KW-1133">Transmembrane helix</keyword>
<dbReference type="PANTHER" id="PTHR33044">
    <property type="entry name" value="BIFUNCTIONAL INHIBITOR/LIPID-TRANSFER PROTEIN/SEED STORAGE 2S ALBUMIN SUPERFAMILY PROTEIN-RELATED"/>
    <property type="match status" value="1"/>
</dbReference>
<evidence type="ECO:0000259" key="13">
    <source>
        <dbReference type="SMART" id="SM00499"/>
    </source>
</evidence>
<gene>
    <name evidence="14" type="ORF">V5N11_011164</name>
</gene>
<evidence type="ECO:0000256" key="11">
    <source>
        <dbReference type="SAM" id="Phobius"/>
    </source>
</evidence>
<evidence type="ECO:0000256" key="3">
    <source>
        <dbReference type="ARBA" id="ARBA00022475"/>
    </source>
</evidence>
<keyword evidence="9" id="KW-0449">Lipoprotein</keyword>
<evidence type="ECO:0000256" key="6">
    <source>
        <dbReference type="ARBA" id="ARBA00023136"/>
    </source>
</evidence>
<sequence>MKQSIVLSILLLLLSSSSLVTPIHARNKAKSPSLSPLGSPAPGPSSNSDCSSVIFSMLDCLTYLTVGSNETKPVKSCCVGIETVVAYNPQCICAGLDSGKQMGVDLNTTRALATPKACKLDITPPHCGIISAATPGGASVPVTAPVSPSSGTPTTSPSTTNAPATSPTSAEPTSETAPSPSKSGSNNLSVPALTVVAIIGFSAFLINFSF</sequence>
<organism evidence="14 15">
    <name type="scientific">Cardamine amara subsp. amara</name>
    <dbReference type="NCBI Taxonomy" id="228776"/>
    <lineage>
        <taxon>Eukaryota</taxon>
        <taxon>Viridiplantae</taxon>
        <taxon>Streptophyta</taxon>
        <taxon>Embryophyta</taxon>
        <taxon>Tracheophyta</taxon>
        <taxon>Spermatophyta</taxon>
        <taxon>Magnoliopsida</taxon>
        <taxon>eudicotyledons</taxon>
        <taxon>Gunneridae</taxon>
        <taxon>Pentapetalae</taxon>
        <taxon>rosids</taxon>
        <taxon>malvids</taxon>
        <taxon>Brassicales</taxon>
        <taxon>Brassicaceae</taxon>
        <taxon>Cardamineae</taxon>
        <taxon>Cardamine</taxon>
    </lineage>
</organism>
<dbReference type="CDD" id="cd00010">
    <property type="entry name" value="AAI_LTSS"/>
    <property type="match status" value="1"/>
</dbReference>
<keyword evidence="7" id="KW-1015">Disulfide bond</keyword>
<keyword evidence="11" id="KW-0812">Transmembrane</keyword>
<comment type="similarity">
    <text evidence="2">Belongs to the plant LTP family.</text>
</comment>
<dbReference type="InterPro" id="IPR043325">
    <property type="entry name" value="LTSS"/>
</dbReference>
<evidence type="ECO:0000256" key="4">
    <source>
        <dbReference type="ARBA" id="ARBA00022622"/>
    </source>
</evidence>
<evidence type="ECO:0000256" key="9">
    <source>
        <dbReference type="ARBA" id="ARBA00023288"/>
    </source>
</evidence>
<reference evidence="14 15" key="1">
    <citation type="submission" date="2024-04" db="EMBL/GenBank/DDBJ databases">
        <title>Genome assembly C_amara_ONT_v2.</title>
        <authorList>
            <person name="Yant L."/>
            <person name="Moore C."/>
            <person name="Slenker M."/>
        </authorList>
    </citation>
    <scope>NUCLEOTIDE SEQUENCE [LARGE SCALE GENOMIC DNA]</scope>
    <source>
        <tissue evidence="14">Leaf</tissue>
    </source>
</reference>
<keyword evidence="15" id="KW-1185">Reference proteome</keyword>
<evidence type="ECO:0000256" key="10">
    <source>
        <dbReference type="SAM" id="MobiDB-lite"/>
    </source>
</evidence>
<accession>A0ABD0ZU11</accession>
<proteinExistence type="inferred from homology"/>
<feature type="compositionally biased region" description="Low complexity" evidence="10">
    <location>
        <begin position="138"/>
        <end position="181"/>
    </location>
</feature>
<keyword evidence="6 11" id="KW-0472">Membrane</keyword>
<dbReference type="PRINTS" id="PR00382">
    <property type="entry name" value="LIPIDTRNSFER"/>
</dbReference>
<feature type="region of interest" description="Disordered" evidence="10">
    <location>
        <begin position="138"/>
        <end position="186"/>
    </location>
</feature>